<dbReference type="EMBL" id="QWGP01000015">
    <property type="protein sequence ID" value="RHZ93886.1"/>
    <property type="molecule type" value="Genomic_DNA"/>
</dbReference>
<feature type="region of interest" description="Disordered" evidence="1">
    <location>
        <begin position="45"/>
        <end position="76"/>
    </location>
</feature>
<reference evidence="3 4" key="1">
    <citation type="submission" date="2018-08" db="EMBL/GenBank/DDBJ databases">
        <title>Draft genome sequence of Rhodobacter sphaeroides FY.</title>
        <authorList>
            <person name="Rayyan A."/>
            <person name="Meyer T.E."/>
            <person name="Kyndt J.A."/>
        </authorList>
    </citation>
    <scope>NUCLEOTIDE SEQUENCE [LARGE SCALE GENOMIC DNA]</scope>
    <source>
        <strain evidence="3 4">FY</strain>
    </source>
</reference>
<dbReference type="GeneID" id="67447281"/>
<dbReference type="PANTHER" id="PTHR44086:SF13">
    <property type="entry name" value="THIOSULFATE SULFURTRANSFERASE PSPE"/>
    <property type="match status" value="1"/>
</dbReference>
<dbReference type="Proteomes" id="UP000266305">
    <property type="component" value="Unassembled WGS sequence"/>
</dbReference>
<name>A0AAX1UK71_CERSP</name>
<dbReference type="RefSeq" id="WP_011841511.1">
    <property type="nucleotide sequence ID" value="NZ_CM125964.1"/>
</dbReference>
<dbReference type="InterPro" id="IPR036873">
    <property type="entry name" value="Rhodanese-like_dom_sf"/>
</dbReference>
<dbReference type="Pfam" id="PF00581">
    <property type="entry name" value="Rhodanese"/>
    <property type="match status" value="1"/>
</dbReference>
<gene>
    <name evidence="3" type="ORF">D1114_13760</name>
</gene>
<evidence type="ECO:0000259" key="2">
    <source>
        <dbReference type="PROSITE" id="PS50206"/>
    </source>
</evidence>
<dbReference type="GO" id="GO:0004792">
    <property type="term" value="F:thiosulfate-cyanide sulfurtransferase activity"/>
    <property type="evidence" value="ECO:0007669"/>
    <property type="project" value="TreeGrafter"/>
</dbReference>
<dbReference type="Gene3D" id="3.40.250.10">
    <property type="entry name" value="Rhodanese-like domain"/>
    <property type="match status" value="1"/>
</dbReference>
<dbReference type="CDD" id="cd01447">
    <property type="entry name" value="Polysulfide_ST"/>
    <property type="match status" value="1"/>
</dbReference>
<accession>A0AAX1UK71</accession>
<proteinExistence type="predicted"/>
<protein>
    <submittedName>
        <fullName evidence="3">Rhodanese-like domain-containing protein</fullName>
    </submittedName>
</protein>
<feature type="domain" description="Rhodanese" evidence="2">
    <location>
        <begin position="29"/>
        <end position="125"/>
    </location>
</feature>
<sequence length="131" mass="14150">MSTTLKEMMAAANAAVERIDAERARKLMAEKGALLLDIRDAPEIEKTGRAEGSHHIPRGMLEFRADPDSPYHDPALRRDRPIVLHCASGGRAALAGKVLQEMGFSEVYNLGGLKDWAEGGGAVEEPIDPGM</sequence>
<dbReference type="AlphaFoldDB" id="A0AAX1UK71"/>
<feature type="compositionally biased region" description="Basic and acidic residues" evidence="1">
    <location>
        <begin position="61"/>
        <end position="76"/>
    </location>
</feature>
<dbReference type="SUPFAM" id="SSF52821">
    <property type="entry name" value="Rhodanese/Cell cycle control phosphatase"/>
    <property type="match status" value="1"/>
</dbReference>
<comment type="caution">
    <text evidence="3">The sequence shown here is derived from an EMBL/GenBank/DDBJ whole genome shotgun (WGS) entry which is preliminary data.</text>
</comment>
<evidence type="ECO:0000313" key="4">
    <source>
        <dbReference type="Proteomes" id="UP000266305"/>
    </source>
</evidence>
<dbReference type="PANTHER" id="PTHR44086">
    <property type="entry name" value="THIOSULFATE SULFURTRANSFERASE RDL2, MITOCHONDRIAL-RELATED"/>
    <property type="match status" value="1"/>
</dbReference>
<organism evidence="3 4">
    <name type="scientific">Cereibacter sphaeroides</name>
    <name type="common">Rhodobacter sphaeroides</name>
    <dbReference type="NCBI Taxonomy" id="1063"/>
    <lineage>
        <taxon>Bacteria</taxon>
        <taxon>Pseudomonadati</taxon>
        <taxon>Pseudomonadota</taxon>
        <taxon>Alphaproteobacteria</taxon>
        <taxon>Rhodobacterales</taxon>
        <taxon>Paracoccaceae</taxon>
        <taxon>Cereibacter</taxon>
    </lineage>
</organism>
<dbReference type="SMART" id="SM00450">
    <property type="entry name" value="RHOD"/>
    <property type="match status" value="1"/>
</dbReference>
<evidence type="ECO:0000256" key="1">
    <source>
        <dbReference type="SAM" id="MobiDB-lite"/>
    </source>
</evidence>
<dbReference type="InterPro" id="IPR001763">
    <property type="entry name" value="Rhodanese-like_dom"/>
</dbReference>
<feature type="compositionally biased region" description="Basic and acidic residues" evidence="1">
    <location>
        <begin position="45"/>
        <end position="54"/>
    </location>
</feature>
<dbReference type="PROSITE" id="PS50206">
    <property type="entry name" value="RHODANESE_3"/>
    <property type="match status" value="1"/>
</dbReference>
<evidence type="ECO:0000313" key="3">
    <source>
        <dbReference type="EMBL" id="RHZ93886.1"/>
    </source>
</evidence>